<proteinExistence type="predicted"/>
<organism evidence="2">
    <name type="scientific">Ditylum brightwellii</name>
    <dbReference type="NCBI Taxonomy" id="49249"/>
    <lineage>
        <taxon>Eukaryota</taxon>
        <taxon>Sar</taxon>
        <taxon>Stramenopiles</taxon>
        <taxon>Ochrophyta</taxon>
        <taxon>Bacillariophyta</taxon>
        <taxon>Mediophyceae</taxon>
        <taxon>Lithodesmiophycidae</taxon>
        <taxon>Lithodesmiales</taxon>
        <taxon>Lithodesmiaceae</taxon>
        <taxon>Ditylum</taxon>
    </lineage>
</organism>
<dbReference type="Gene3D" id="3.30.300.30">
    <property type="match status" value="1"/>
</dbReference>
<dbReference type="AlphaFoldDB" id="A0A7S4RXI2"/>
<dbReference type="PANTHER" id="PTHR43201">
    <property type="entry name" value="ACYL-COA SYNTHETASE"/>
    <property type="match status" value="1"/>
</dbReference>
<dbReference type="InterPro" id="IPR000873">
    <property type="entry name" value="AMP-dep_synth/lig_dom"/>
</dbReference>
<evidence type="ECO:0000259" key="1">
    <source>
        <dbReference type="Pfam" id="PF00501"/>
    </source>
</evidence>
<dbReference type="Gene3D" id="3.40.50.12780">
    <property type="entry name" value="N-terminal domain of ligase-like"/>
    <property type="match status" value="1"/>
</dbReference>
<dbReference type="EMBL" id="HBNS01032320">
    <property type="protein sequence ID" value="CAE4627039.1"/>
    <property type="molecule type" value="Transcribed_RNA"/>
</dbReference>
<protein>
    <recommendedName>
        <fullName evidence="1">AMP-dependent synthetase/ligase domain-containing protein</fullName>
    </recommendedName>
</protein>
<dbReference type="InterPro" id="IPR042099">
    <property type="entry name" value="ANL_N_sf"/>
</dbReference>
<reference evidence="2" key="1">
    <citation type="submission" date="2021-01" db="EMBL/GenBank/DDBJ databases">
        <authorList>
            <person name="Corre E."/>
            <person name="Pelletier E."/>
            <person name="Niang G."/>
            <person name="Scheremetjew M."/>
            <person name="Finn R."/>
            <person name="Kale V."/>
            <person name="Holt S."/>
            <person name="Cochrane G."/>
            <person name="Meng A."/>
            <person name="Brown T."/>
            <person name="Cohen L."/>
        </authorList>
    </citation>
    <scope>NUCLEOTIDE SEQUENCE</scope>
    <source>
        <strain evidence="2">GSO104</strain>
    </source>
</reference>
<dbReference type="GO" id="GO:0031956">
    <property type="term" value="F:medium-chain fatty acid-CoA ligase activity"/>
    <property type="evidence" value="ECO:0007669"/>
    <property type="project" value="TreeGrafter"/>
</dbReference>
<dbReference type="InterPro" id="IPR045851">
    <property type="entry name" value="AMP-bd_C_sf"/>
</dbReference>
<sequence length="535" mass="58742">MLNTRWTHEEIKAALSVPSSSSSSSTDRQQKRQHVTLICHGNEFQTKATQAALLLSQSCSISLPVLLPNFTTTPHSSLSSQPPPLHSIQTTNILNNAVLLYTSGTSSLSTKYASKAVSLSHSSLHIQSLAKTKSPCNYSSSTTLIASTVPFFHVGGLSSALAILCTGGGTLVFPFSVGTSSFDPKSILQTVDQTVNTLVVVPAMIQSMLLHLEKTSSNKKYTDVQLILVGGSSLSFIQRTKLRMIFPNAKIVQTYACTEAASSITFLDVTKEEKEGAIMEQEVKELGGTCVGIPPPHVQIGIFVEELSSQTPVLTTKPYTIGTIGTQGPHTMNGYYTRTTTTTPSFSPTSKKWYLTNDLGYIDIHSKLYFCGRNTDTIRTGGETVYAPEVEHVLSRFSDLVNECIVFGLEDEYYGEVVSVAIVPTQSPKPRTTTEVMTLVNGTIHVYEDTSRGKEIKMWCQQHNLAGYKIPKRVFVLMNGSTFVRNSNGKVLKRLFVHSLKQGLVDWKEGKKKVMVVGNRKEERKEEGVWPRSKL</sequence>
<dbReference type="GO" id="GO:0006631">
    <property type="term" value="P:fatty acid metabolic process"/>
    <property type="evidence" value="ECO:0007669"/>
    <property type="project" value="TreeGrafter"/>
</dbReference>
<dbReference type="PANTHER" id="PTHR43201:SF32">
    <property type="entry name" value="2-SUCCINYLBENZOATE--COA LIGASE, CHLOROPLASTIC_PEROXISOMAL"/>
    <property type="match status" value="1"/>
</dbReference>
<dbReference type="SUPFAM" id="SSF56801">
    <property type="entry name" value="Acetyl-CoA synthetase-like"/>
    <property type="match status" value="1"/>
</dbReference>
<name>A0A7S4RXI2_9STRA</name>
<dbReference type="CDD" id="cd04433">
    <property type="entry name" value="AFD_class_I"/>
    <property type="match status" value="1"/>
</dbReference>
<evidence type="ECO:0000313" key="2">
    <source>
        <dbReference type="EMBL" id="CAE4627039.1"/>
    </source>
</evidence>
<dbReference type="Pfam" id="PF00501">
    <property type="entry name" value="AMP-binding"/>
    <property type="match status" value="1"/>
</dbReference>
<gene>
    <name evidence="2" type="ORF">DBRI00130_LOCUS25313</name>
</gene>
<accession>A0A7S4RXI2</accession>
<feature type="domain" description="AMP-dependent synthetase/ligase" evidence="1">
    <location>
        <begin position="71"/>
        <end position="336"/>
    </location>
</feature>